<dbReference type="Gene3D" id="2.120.10.80">
    <property type="entry name" value="Kelch-type beta propeller"/>
    <property type="match status" value="1"/>
</dbReference>
<evidence type="ECO:0000313" key="4">
    <source>
        <dbReference type="Proteomes" id="UP001470230"/>
    </source>
</evidence>
<dbReference type="PANTHER" id="PTHR46228">
    <property type="entry name" value="KELCH DOMAIN-CONTAINING PROTEIN"/>
    <property type="match status" value="1"/>
</dbReference>
<dbReference type="SUPFAM" id="SSF117281">
    <property type="entry name" value="Kelch motif"/>
    <property type="match status" value="1"/>
</dbReference>
<keyword evidence="1" id="KW-0880">Kelch repeat</keyword>
<accession>A0ABR2KWD7</accession>
<comment type="caution">
    <text evidence="3">The sequence shown here is derived from an EMBL/GenBank/DDBJ whole genome shotgun (WGS) entry which is preliminary data.</text>
</comment>
<dbReference type="PANTHER" id="PTHR46228:SF2">
    <property type="entry name" value="KELCH REPEAT PROTEIN (AFU_ORTHOLOGUE AFUA_4G14350)"/>
    <property type="match status" value="1"/>
</dbReference>
<keyword evidence="4" id="KW-1185">Reference proteome</keyword>
<proteinExistence type="predicted"/>
<evidence type="ECO:0000256" key="1">
    <source>
        <dbReference type="ARBA" id="ARBA00022441"/>
    </source>
</evidence>
<keyword evidence="2" id="KW-0677">Repeat</keyword>
<dbReference type="Pfam" id="PF24681">
    <property type="entry name" value="Kelch_KLHDC2_KLHL20_DRC7"/>
    <property type="match status" value="1"/>
</dbReference>
<dbReference type="InterPro" id="IPR015915">
    <property type="entry name" value="Kelch-typ_b-propeller"/>
</dbReference>
<reference evidence="3 4" key="1">
    <citation type="submission" date="2024-04" db="EMBL/GenBank/DDBJ databases">
        <title>Tritrichomonas musculus Genome.</title>
        <authorList>
            <person name="Alves-Ferreira E."/>
            <person name="Grigg M."/>
            <person name="Lorenzi H."/>
            <person name="Galac M."/>
        </authorList>
    </citation>
    <scope>NUCLEOTIDE SEQUENCE [LARGE SCALE GENOMIC DNA]</scope>
    <source>
        <strain evidence="3 4">EAF2021</strain>
    </source>
</reference>
<evidence type="ECO:0000313" key="3">
    <source>
        <dbReference type="EMBL" id="KAK8895419.1"/>
    </source>
</evidence>
<gene>
    <name evidence="3" type="ORF">M9Y10_023883</name>
</gene>
<organism evidence="3 4">
    <name type="scientific">Tritrichomonas musculus</name>
    <dbReference type="NCBI Taxonomy" id="1915356"/>
    <lineage>
        <taxon>Eukaryota</taxon>
        <taxon>Metamonada</taxon>
        <taxon>Parabasalia</taxon>
        <taxon>Tritrichomonadida</taxon>
        <taxon>Tritrichomonadidae</taxon>
        <taxon>Tritrichomonas</taxon>
    </lineage>
</organism>
<dbReference type="EMBL" id="JAPFFF010000003">
    <property type="protein sequence ID" value="KAK8895419.1"/>
    <property type="molecule type" value="Genomic_DNA"/>
</dbReference>
<evidence type="ECO:0000256" key="2">
    <source>
        <dbReference type="ARBA" id="ARBA00022737"/>
    </source>
</evidence>
<protein>
    <recommendedName>
        <fullName evidence="5">Kelch motif family protein</fullName>
    </recommendedName>
</protein>
<name>A0ABR2KWD7_9EUKA</name>
<dbReference type="Proteomes" id="UP001470230">
    <property type="component" value="Unassembled WGS sequence"/>
</dbReference>
<sequence length="258" mass="29784">MLAYKTFTVTDGPSARSEHSLVLSDDSKNVYLFGGRSGSDFYNDLYVGTFKANSEIEWKKIHWENSEPEARSGHSMVCNKNELIVFGGFQKDKVFNDTLIYSIKDNMWNRLKSDVTILPSPRYYHSACKCGPWMVVHGGKCPQPLNDTFFFDMKKWLQFKITGETSYRYGHKSFFQNGYIVFIGAIDDKKEFVQPSVINTLKDKEWYYEDYKMIGNVPSTLFLFGQALFNSSQFFIYGGIDPITVENVSNSFYQIKLL</sequence>
<evidence type="ECO:0008006" key="5">
    <source>
        <dbReference type="Google" id="ProtNLM"/>
    </source>
</evidence>